<evidence type="ECO:0000313" key="3">
    <source>
        <dbReference type="Proteomes" id="UP000807342"/>
    </source>
</evidence>
<sequence>MLAVEIPESLRRNLLWERQVSQAHPRGLKRSASSSDVKGWHIPNVVKLTPKGAKPDERKESKDEKRARWLARTRSFAFEYHAVGW</sequence>
<organism evidence="2 3">
    <name type="scientific">Macrolepiota fuliginosa MF-IS2</name>
    <dbReference type="NCBI Taxonomy" id="1400762"/>
    <lineage>
        <taxon>Eukaryota</taxon>
        <taxon>Fungi</taxon>
        <taxon>Dikarya</taxon>
        <taxon>Basidiomycota</taxon>
        <taxon>Agaricomycotina</taxon>
        <taxon>Agaricomycetes</taxon>
        <taxon>Agaricomycetidae</taxon>
        <taxon>Agaricales</taxon>
        <taxon>Agaricineae</taxon>
        <taxon>Agaricaceae</taxon>
        <taxon>Macrolepiota</taxon>
    </lineage>
</organism>
<evidence type="ECO:0000313" key="2">
    <source>
        <dbReference type="EMBL" id="KAF9443447.1"/>
    </source>
</evidence>
<name>A0A9P5X312_9AGAR</name>
<evidence type="ECO:0000259" key="1">
    <source>
        <dbReference type="Pfam" id="PF11702"/>
    </source>
</evidence>
<proteinExistence type="predicted"/>
<dbReference type="Pfam" id="PF11702">
    <property type="entry name" value="DUF3295"/>
    <property type="match status" value="1"/>
</dbReference>
<dbReference type="Proteomes" id="UP000807342">
    <property type="component" value="Unassembled WGS sequence"/>
</dbReference>
<protein>
    <recommendedName>
        <fullName evidence="1">DUF3295 domain-containing protein</fullName>
    </recommendedName>
</protein>
<accession>A0A9P5X312</accession>
<gene>
    <name evidence="2" type="ORF">P691DRAFT_797405</name>
</gene>
<reference evidence="2" key="1">
    <citation type="submission" date="2020-11" db="EMBL/GenBank/DDBJ databases">
        <authorList>
            <consortium name="DOE Joint Genome Institute"/>
            <person name="Ahrendt S."/>
            <person name="Riley R."/>
            <person name="Andreopoulos W."/>
            <person name="Labutti K."/>
            <person name="Pangilinan J."/>
            <person name="Ruiz-Duenas F.J."/>
            <person name="Barrasa J.M."/>
            <person name="Sanchez-Garcia M."/>
            <person name="Camarero S."/>
            <person name="Miyauchi S."/>
            <person name="Serrano A."/>
            <person name="Linde D."/>
            <person name="Babiker R."/>
            <person name="Drula E."/>
            <person name="Ayuso-Fernandez I."/>
            <person name="Pacheco R."/>
            <person name="Padilla G."/>
            <person name="Ferreira P."/>
            <person name="Barriuso J."/>
            <person name="Kellner H."/>
            <person name="Castanera R."/>
            <person name="Alfaro M."/>
            <person name="Ramirez L."/>
            <person name="Pisabarro A.G."/>
            <person name="Kuo A."/>
            <person name="Tritt A."/>
            <person name="Lipzen A."/>
            <person name="He G."/>
            <person name="Yan M."/>
            <person name="Ng V."/>
            <person name="Cullen D."/>
            <person name="Martin F."/>
            <person name="Rosso M.-N."/>
            <person name="Henrissat B."/>
            <person name="Hibbett D."/>
            <person name="Martinez A.T."/>
            <person name="Grigoriev I.V."/>
        </authorList>
    </citation>
    <scope>NUCLEOTIDE SEQUENCE</scope>
    <source>
        <strain evidence="2">MF-IS2</strain>
    </source>
</reference>
<dbReference type="EMBL" id="MU151473">
    <property type="protein sequence ID" value="KAF9443447.1"/>
    <property type="molecule type" value="Genomic_DNA"/>
</dbReference>
<comment type="caution">
    <text evidence="2">The sequence shown here is derived from an EMBL/GenBank/DDBJ whole genome shotgun (WGS) entry which is preliminary data.</text>
</comment>
<dbReference type="OrthoDB" id="515401at2759"/>
<feature type="domain" description="DUF3295" evidence="1">
    <location>
        <begin position="1"/>
        <end position="85"/>
    </location>
</feature>
<dbReference type="AlphaFoldDB" id="A0A9P5X312"/>
<dbReference type="InterPro" id="IPR021711">
    <property type="entry name" value="DUF3295"/>
</dbReference>
<keyword evidence="3" id="KW-1185">Reference proteome</keyword>